<proteinExistence type="predicted"/>
<dbReference type="AlphaFoldDB" id="A0A8B7NWD8"/>
<gene>
    <name evidence="3" type="primary">LOC108674589</name>
</gene>
<evidence type="ECO:0000313" key="3">
    <source>
        <dbReference type="RefSeq" id="XP_018018042.1"/>
    </source>
</evidence>
<dbReference type="KEGG" id="hazt:108674589"/>
<protein>
    <submittedName>
        <fullName evidence="3">Uncharacterized protein LOC108674589</fullName>
    </submittedName>
</protein>
<feature type="compositionally biased region" description="Polar residues" evidence="1">
    <location>
        <begin position="113"/>
        <end position="130"/>
    </location>
</feature>
<dbReference type="RefSeq" id="XP_018018042.1">
    <property type="nucleotide sequence ID" value="XM_018162553.2"/>
</dbReference>
<keyword evidence="2" id="KW-1185">Reference proteome</keyword>
<name>A0A8B7NWD8_HYAAZ</name>
<reference evidence="3" key="1">
    <citation type="submission" date="2025-08" db="UniProtKB">
        <authorList>
            <consortium name="RefSeq"/>
        </authorList>
    </citation>
    <scope>IDENTIFICATION</scope>
    <source>
        <tissue evidence="3">Whole organism</tissue>
    </source>
</reference>
<dbReference type="OrthoDB" id="6609483at2759"/>
<evidence type="ECO:0000256" key="1">
    <source>
        <dbReference type="SAM" id="MobiDB-lite"/>
    </source>
</evidence>
<evidence type="ECO:0000313" key="2">
    <source>
        <dbReference type="Proteomes" id="UP000694843"/>
    </source>
</evidence>
<dbReference type="GeneID" id="108674589"/>
<feature type="region of interest" description="Disordered" evidence="1">
    <location>
        <begin position="107"/>
        <end position="130"/>
    </location>
</feature>
<dbReference type="Proteomes" id="UP000694843">
    <property type="component" value="Unplaced"/>
</dbReference>
<accession>A0A8B7NWD8</accession>
<organism evidence="2 3">
    <name type="scientific">Hyalella azteca</name>
    <name type="common">Amphipod</name>
    <dbReference type="NCBI Taxonomy" id="294128"/>
    <lineage>
        <taxon>Eukaryota</taxon>
        <taxon>Metazoa</taxon>
        <taxon>Ecdysozoa</taxon>
        <taxon>Arthropoda</taxon>
        <taxon>Crustacea</taxon>
        <taxon>Multicrustacea</taxon>
        <taxon>Malacostraca</taxon>
        <taxon>Eumalacostraca</taxon>
        <taxon>Peracarida</taxon>
        <taxon>Amphipoda</taxon>
        <taxon>Senticaudata</taxon>
        <taxon>Talitrida</taxon>
        <taxon>Talitroidea</taxon>
        <taxon>Hyalellidae</taxon>
        <taxon>Hyalella</taxon>
    </lineage>
</organism>
<sequence length="160" mass="18451">MSTEELIERLAGAERSSLQATVRGMLKLMITKDVALRFSFTGMDCRRQKTKESFKNHAAYERIMVALKQTRFDSARRPEVNRAIMNALKNVPDWEGGRDHRVRRRVPLRRNESSSTSTIEMQENAENSNRISATLRRSPRQHNATPIHSVFSKAVRLLEL</sequence>